<name>A0A8K1C6N3_PYTOL</name>
<keyword evidence="1" id="KW-0175">Coiled coil</keyword>
<reference evidence="3" key="1">
    <citation type="submission" date="2019-03" db="EMBL/GenBank/DDBJ databases">
        <title>Long read genome sequence of the mycoparasitic Pythium oligandrum ATCC 38472 isolated from sugarbeet rhizosphere.</title>
        <authorList>
            <person name="Gaulin E."/>
        </authorList>
    </citation>
    <scope>NUCLEOTIDE SEQUENCE</scope>
    <source>
        <strain evidence="3">ATCC 38472_TT</strain>
    </source>
</reference>
<evidence type="ECO:0000256" key="2">
    <source>
        <dbReference type="SAM" id="MobiDB-lite"/>
    </source>
</evidence>
<keyword evidence="4" id="KW-1185">Reference proteome</keyword>
<accession>A0A8K1C6N3</accession>
<organism evidence="3 4">
    <name type="scientific">Pythium oligandrum</name>
    <name type="common">Mycoparasitic fungus</name>
    <dbReference type="NCBI Taxonomy" id="41045"/>
    <lineage>
        <taxon>Eukaryota</taxon>
        <taxon>Sar</taxon>
        <taxon>Stramenopiles</taxon>
        <taxon>Oomycota</taxon>
        <taxon>Peronosporomycetes</taxon>
        <taxon>Pythiales</taxon>
        <taxon>Pythiaceae</taxon>
        <taxon>Pythium</taxon>
    </lineage>
</organism>
<evidence type="ECO:0000313" key="3">
    <source>
        <dbReference type="EMBL" id="TMW57439.1"/>
    </source>
</evidence>
<evidence type="ECO:0000313" key="4">
    <source>
        <dbReference type="Proteomes" id="UP000794436"/>
    </source>
</evidence>
<dbReference type="EMBL" id="SPLM01000144">
    <property type="protein sequence ID" value="TMW57439.1"/>
    <property type="molecule type" value="Genomic_DNA"/>
</dbReference>
<comment type="caution">
    <text evidence="3">The sequence shown here is derived from an EMBL/GenBank/DDBJ whole genome shotgun (WGS) entry which is preliminary data.</text>
</comment>
<dbReference type="OrthoDB" id="183440at2759"/>
<evidence type="ECO:0000256" key="1">
    <source>
        <dbReference type="SAM" id="Coils"/>
    </source>
</evidence>
<feature type="compositionally biased region" description="Basic and acidic residues" evidence="2">
    <location>
        <begin position="1"/>
        <end position="19"/>
    </location>
</feature>
<sequence length="152" mass="16877">MADNHAIGRDTPFDYHGDRGGPTVAPRYATPCHWSPPAAVVVAETPQPPVVAAPAREAHVEQRARRDEAEVLRLQLAQERLRADLAEERTTRLQAENRLESLETSHKRVREELATLTKDYKALLGCLDREGVPIPRKKSRADGTGGADQRKT</sequence>
<dbReference type="AlphaFoldDB" id="A0A8K1C6N3"/>
<proteinExistence type="predicted"/>
<protein>
    <submittedName>
        <fullName evidence="3">Uncharacterized protein</fullName>
    </submittedName>
</protein>
<dbReference type="Proteomes" id="UP000794436">
    <property type="component" value="Unassembled WGS sequence"/>
</dbReference>
<feature type="region of interest" description="Disordered" evidence="2">
    <location>
        <begin position="1"/>
        <end position="20"/>
    </location>
</feature>
<gene>
    <name evidence="3" type="ORF">Poli38472_003364</name>
</gene>
<feature type="coiled-coil region" evidence="1">
    <location>
        <begin position="69"/>
        <end position="119"/>
    </location>
</feature>
<feature type="region of interest" description="Disordered" evidence="2">
    <location>
        <begin position="131"/>
        <end position="152"/>
    </location>
</feature>